<keyword evidence="4" id="KW-1185">Reference proteome</keyword>
<keyword evidence="1" id="KW-0732">Signal</keyword>
<comment type="caution">
    <text evidence="3">The sequence shown here is derived from an EMBL/GenBank/DDBJ whole genome shotgun (WGS) entry which is preliminary data.</text>
</comment>
<dbReference type="GO" id="GO:0016787">
    <property type="term" value="F:hydrolase activity"/>
    <property type="evidence" value="ECO:0007669"/>
    <property type="project" value="UniProtKB-KW"/>
</dbReference>
<evidence type="ECO:0000313" key="4">
    <source>
        <dbReference type="Proteomes" id="UP001197214"/>
    </source>
</evidence>
<dbReference type="EMBL" id="JAHWZX010000002">
    <property type="protein sequence ID" value="MBW4329742.1"/>
    <property type="molecule type" value="Genomic_DNA"/>
</dbReference>
<organism evidence="3 4">
    <name type="scientific">Stakelama flava</name>
    <dbReference type="NCBI Taxonomy" id="2860338"/>
    <lineage>
        <taxon>Bacteria</taxon>
        <taxon>Pseudomonadati</taxon>
        <taxon>Pseudomonadota</taxon>
        <taxon>Alphaproteobacteria</taxon>
        <taxon>Sphingomonadales</taxon>
        <taxon>Sphingomonadaceae</taxon>
        <taxon>Stakelama</taxon>
    </lineage>
</organism>
<dbReference type="Proteomes" id="UP001197214">
    <property type="component" value="Unassembled WGS sequence"/>
</dbReference>
<proteinExistence type="predicted"/>
<feature type="chain" id="PRO_5047212989" evidence="1">
    <location>
        <begin position="24"/>
        <end position="322"/>
    </location>
</feature>
<dbReference type="Pfam" id="PF12146">
    <property type="entry name" value="Hydrolase_4"/>
    <property type="match status" value="1"/>
</dbReference>
<evidence type="ECO:0000313" key="3">
    <source>
        <dbReference type="EMBL" id="MBW4329742.1"/>
    </source>
</evidence>
<protein>
    <submittedName>
        <fullName evidence="3">Alpha/beta fold hydrolase</fullName>
    </submittedName>
</protein>
<name>A0ABS6XHU2_9SPHN</name>
<dbReference type="PANTHER" id="PTHR43265:SF1">
    <property type="entry name" value="ESTERASE ESTD"/>
    <property type="match status" value="1"/>
</dbReference>
<evidence type="ECO:0000256" key="1">
    <source>
        <dbReference type="SAM" id="SignalP"/>
    </source>
</evidence>
<sequence>MKAIRTAALCMAALATSGTAARAAAISEELHATGPEGPLAGTALIAGSKAPVVLIIPGSGPTDRDGDNPMGVKAASLKLLAQGLAANGISSVRIDKRGMFGSKGAVADPDAVTIGAYADDVESWIGVIRERTGAPCIWVAGHSEGGLVALAAGQRDAAICGLILIDAPGRPLGKIMREQLRSNAAAAPLLPDAMKVIDSLEAGQKIDVSGMHPGVAQIFHPGVQNFLIDLFAQRPAKLAHAYDGPLMIVWGSHDIQVTKPDYDALAAAAPNATTLVVPDMNHALKTVKSDDRAANIAAYGDPDLPLADGLVTAIAAFIIKDR</sequence>
<gene>
    <name evidence="3" type="ORF">KY084_02485</name>
</gene>
<dbReference type="RefSeq" id="WP_219236862.1">
    <property type="nucleotide sequence ID" value="NZ_JAHWZX010000002.1"/>
</dbReference>
<accession>A0ABS6XHU2</accession>
<keyword evidence="3" id="KW-0378">Hydrolase</keyword>
<evidence type="ECO:0000259" key="2">
    <source>
        <dbReference type="Pfam" id="PF12146"/>
    </source>
</evidence>
<dbReference type="InterPro" id="IPR053145">
    <property type="entry name" value="AB_hydrolase_Est10"/>
</dbReference>
<dbReference type="InterPro" id="IPR022742">
    <property type="entry name" value="Hydrolase_4"/>
</dbReference>
<feature type="domain" description="Serine aminopeptidase S33" evidence="2">
    <location>
        <begin position="77"/>
        <end position="283"/>
    </location>
</feature>
<feature type="signal peptide" evidence="1">
    <location>
        <begin position="1"/>
        <end position="23"/>
    </location>
</feature>
<reference evidence="3 4" key="1">
    <citation type="submission" date="2021-07" db="EMBL/GenBank/DDBJ databases">
        <title>Stakelama flava sp. nov., a novel endophytic bacterium isolated from branch of Kandelia candel.</title>
        <authorList>
            <person name="Tuo L."/>
        </authorList>
    </citation>
    <scope>NUCLEOTIDE SEQUENCE [LARGE SCALE GENOMIC DNA]</scope>
    <source>
        <strain evidence="3 4">CBK3Z-3</strain>
    </source>
</reference>
<dbReference type="PANTHER" id="PTHR43265">
    <property type="entry name" value="ESTERASE ESTD"/>
    <property type="match status" value="1"/>
</dbReference>